<dbReference type="EMBL" id="QJKJ01015627">
    <property type="protein sequence ID" value="RDX62213.1"/>
    <property type="molecule type" value="Genomic_DNA"/>
</dbReference>
<proteinExistence type="predicted"/>
<comment type="caution">
    <text evidence="1">The sequence shown here is derived from an EMBL/GenBank/DDBJ whole genome shotgun (WGS) entry which is preliminary data.</text>
</comment>
<evidence type="ECO:0000313" key="2">
    <source>
        <dbReference type="Proteomes" id="UP000257109"/>
    </source>
</evidence>
<keyword evidence="2" id="KW-1185">Reference proteome</keyword>
<reference evidence="1" key="1">
    <citation type="submission" date="2018-05" db="EMBL/GenBank/DDBJ databases">
        <title>Draft genome of Mucuna pruriens seed.</title>
        <authorList>
            <person name="Nnadi N.E."/>
            <person name="Vos R."/>
            <person name="Hasami M.H."/>
            <person name="Devisetty U.K."/>
            <person name="Aguiy J.C."/>
        </authorList>
    </citation>
    <scope>NUCLEOTIDE SEQUENCE [LARGE SCALE GENOMIC DNA]</scope>
    <source>
        <strain evidence="1">JCA_2017</strain>
    </source>
</reference>
<evidence type="ECO:0000313" key="1">
    <source>
        <dbReference type="EMBL" id="RDX62213.1"/>
    </source>
</evidence>
<organism evidence="1 2">
    <name type="scientific">Mucuna pruriens</name>
    <name type="common">Velvet bean</name>
    <name type="synonym">Dolichos pruriens</name>
    <dbReference type="NCBI Taxonomy" id="157652"/>
    <lineage>
        <taxon>Eukaryota</taxon>
        <taxon>Viridiplantae</taxon>
        <taxon>Streptophyta</taxon>
        <taxon>Embryophyta</taxon>
        <taxon>Tracheophyta</taxon>
        <taxon>Spermatophyta</taxon>
        <taxon>Magnoliopsida</taxon>
        <taxon>eudicotyledons</taxon>
        <taxon>Gunneridae</taxon>
        <taxon>Pentapetalae</taxon>
        <taxon>rosids</taxon>
        <taxon>fabids</taxon>
        <taxon>Fabales</taxon>
        <taxon>Fabaceae</taxon>
        <taxon>Papilionoideae</taxon>
        <taxon>50 kb inversion clade</taxon>
        <taxon>NPAAA clade</taxon>
        <taxon>indigoferoid/millettioid clade</taxon>
        <taxon>Phaseoleae</taxon>
        <taxon>Mucuna</taxon>
    </lineage>
</organism>
<sequence>MEKDYALHFEGNICTIYDNYNKSHEIVKVKMEKRNRSLLISFKYTINITMKPIQLSDCEVIISEEYDERYAMPKRKY</sequence>
<accession>A0A371E880</accession>
<dbReference type="AlphaFoldDB" id="A0A371E880"/>
<name>A0A371E880_MUCPR</name>
<protein>
    <submittedName>
        <fullName evidence="1">Uncharacterized protein</fullName>
    </submittedName>
</protein>
<feature type="non-terminal residue" evidence="1">
    <location>
        <position position="1"/>
    </location>
</feature>
<gene>
    <name evidence="1" type="ORF">CR513_59478</name>
</gene>
<dbReference type="Proteomes" id="UP000257109">
    <property type="component" value="Unassembled WGS sequence"/>
</dbReference>